<feature type="region of interest" description="Disordered" evidence="1">
    <location>
        <begin position="1"/>
        <end position="21"/>
    </location>
</feature>
<evidence type="ECO:0000313" key="3">
    <source>
        <dbReference type="Proteomes" id="UP000249341"/>
    </source>
</evidence>
<sequence length="701" mass="73022">MPAGDETTDKPEPGGGSGGTWNWDRMLTEILGGGPDGPIARGDLTGLTWIEHDATWRDEGIEKGITKDREPWKYNTDPNVLHFYRWLDTRNQEYDKDNVIVRVRVNRNEYLPKWQSWSHGSYLSVLPFLDQRNHPVLDRQSLVNAANSFNLVEQWLDSTSDMIKRQMDSIDTEASGFSGSAAQMFYDNLENLHRDMTDLHRDMSDKRLQGPRAWSNMLLGGADAIGEFGRDVRNAWYHKPNWIGPDGIIYGYWLTLPAQQGPSLTENTTERSIYQAVLNSLGGNWETKSVDDTRFGLANWNVEFDLNLARGNDPDLIRTVDILTAEGWRIVDQLAKLRWIKGIKVDLDNVAEVIVPKLTTKLDTIALRPPTGVEDRPPGGDPDDPNDPNNSSTTPPPFDIGNSNIPPPDTSQLNVGASSVPPPGIGGGGGGNIGGGGGTIGGVGGGIGGGGSIGGGGGGIGGGNVPGLNGPGVNGPGINVPGLNGPGTGGGGGGSIGGLPSTRPPVVGGGTSGLPWPGAGSPGTVRPGTIGNGPVRSVAPSTGIGRPGGGTSGASSGGGGSLGPSAVNEQIGGLTATPFGGGLIGAAPDGAGTYQDLAKLSADAAGRDMAANGSTGGYPFMPPMGGMGAPNSGKEQDRERKTWLTEDEEVWGTDPGVVSAVIGRDPMPDADADPQVRAPEQPGTTRAPARTETTRTTRGRA</sequence>
<feature type="compositionally biased region" description="Gly residues" evidence="1">
    <location>
        <begin position="484"/>
        <end position="497"/>
    </location>
</feature>
<evidence type="ECO:0000313" key="2">
    <source>
        <dbReference type="EMBL" id="RAK42913.1"/>
    </source>
</evidence>
<feature type="compositionally biased region" description="Low complexity" evidence="1">
    <location>
        <begin position="682"/>
        <end position="701"/>
    </location>
</feature>
<organism evidence="2 3">
    <name type="scientific">Actinoplanes lutulentus</name>
    <dbReference type="NCBI Taxonomy" id="1287878"/>
    <lineage>
        <taxon>Bacteria</taxon>
        <taxon>Bacillati</taxon>
        <taxon>Actinomycetota</taxon>
        <taxon>Actinomycetes</taxon>
        <taxon>Micromonosporales</taxon>
        <taxon>Micromonosporaceae</taxon>
        <taxon>Actinoplanes</taxon>
    </lineage>
</organism>
<evidence type="ECO:0000256" key="1">
    <source>
        <dbReference type="SAM" id="MobiDB-lite"/>
    </source>
</evidence>
<keyword evidence="3" id="KW-1185">Reference proteome</keyword>
<feature type="region of interest" description="Disordered" evidence="1">
    <location>
        <begin position="472"/>
        <end position="566"/>
    </location>
</feature>
<dbReference type="RefSeq" id="WP_146616663.1">
    <property type="nucleotide sequence ID" value="NZ_JACHWI010000001.1"/>
</dbReference>
<reference evidence="2 3" key="1">
    <citation type="submission" date="2018-06" db="EMBL/GenBank/DDBJ databases">
        <title>Genomic Encyclopedia of Type Strains, Phase III (KMG-III): the genomes of soil and plant-associated and newly described type strains.</title>
        <authorList>
            <person name="Whitman W."/>
        </authorList>
    </citation>
    <scope>NUCLEOTIDE SEQUENCE [LARGE SCALE GENOMIC DNA]</scope>
    <source>
        <strain evidence="2 3">CGMCC 4.7090</strain>
    </source>
</reference>
<accession>A0A327ZJS1</accession>
<gene>
    <name evidence="2" type="ORF">B0I29_10143</name>
</gene>
<feature type="compositionally biased region" description="Basic and acidic residues" evidence="1">
    <location>
        <begin position="634"/>
        <end position="644"/>
    </location>
</feature>
<protein>
    <submittedName>
        <fullName evidence="2">Uncharacterized protein</fullName>
    </submittedName>
</protein>
<feature type="region of interest" description="Disordered" evidence="1">
    <location>
        <begin position="366"/>
        <end position="433"/>
    </location>
</feature>
<dbReference type="Proteomes" id="UP000249341">
    <property type="component" value="Unassembled WGS sequence"/>
</dbReference>
<name>A0A327ZJS1_9ACTN</name>
<dbReference type="AlphaFoldDB" id="A0A327ZJS1"/>
<dbReference type="OrthoDB" id="3405005at2"/>
<comment type="caution">
    <text evidence="2">The sequence shown here is derived from an EMBL/GenBank/DDBJ whole genome shotgun (WGS) entry which is preliminary data.</text>
</comment>
<dbReference type="EMBL" id="QLMJ01000001">
    <property type="protein sequence ID" value="RAK42913.1"/>
    <property type="molecule type" value="Genomic_DNA"/>
</dbReference>
<feature type="compositionally biased region" description="Gly residues" evidence="1">
    <location>
        <begin position="545"/>
        <end position="562"/>
    </location>
</feature>
<feature type="region of interest" description="Disordered" evidence="1">
    <location>
        <begin position="614"/>
        <end position="701"/>
    </location>
</feature>
<proteinExistence type="predicted"/>